<feature type="non-terminal residue" evidence="2">
    <location>
        <position position="1"/>
    </location>
</feature>
<dbReference type="Proteomes" id="UP001497382">
    <property type="component" value="Unassembled WGS sequence"/>
</dbReference>
<dbReference type="EMBL" id="CAXIEN010000233">
    <property type="protein sequence ID" value="CAL1288508.1"/>
    <property type="molecule type" value="Genomic_DNA"/>
</dbReference>
<evidence type="ECO:0000313" key="2">
    <source>
        <dbReference type="EMBL" id="CAL1288508.1"/>
    </source>
</evidence>
<name>A0AAV2AWS1_9ARAC</name>
<accession>A0AAV2AWS1</accession>
<feature type="compositionally biased region" description="Basic residues" evidence="1">
    <location>
        <begin position="20"/>
        <end position="30"/>
    </location>
</feature>
<keyword evidence="3" id="KW-1185">Reference proteome</keyword>
<sequence>RHRGEQHSHQEDLLQEPARARVHHRGHRHARDQDGTLGSLIRWTDVRRKTRSQSKMEPVLQDGQIVQVVTQRRSLVDNFCICGTKKHLQHRTNFQPRLDHELDQTFVK</sequence>
<dbReference type="AlphaFoldDB" id="A0AAV2AWS1"/>
<protein>
    <submittedName>
        <fullName evidence="2">Uncharacterized protein</fullName>
    </submittedName>
</protein>
<evidence type="ECO:0000313" key="3">
    <source>
        <dbReference type="Proteomes" id="UP001497382"/>
    </source>
</evidence>
<gene>
    <name evidence="2" type="ORF">LARSCL_LOCUS15391</name>
</gene>
<evidence type="ECO:0000256" key="1">
    <source>
        <dbReference type="SAM" id="MobiDB-lite"/>
    </source>
</evidence>
<feature type="compositionally biased region" description="Basic and acidic residues" evidence="1">
    <location>
        <begin position="1"/>
        <end position="12"/>
    </location>
</feature>
<feature type="region of interest" description="Disordered" evidence="1">
    <location>
        <begin position="1"/>
        <end position="36"/>
    </location>
</feature>
<comment type="caution">
    <text evidence="2">The sequence shown here is derived from an EMBL/GenBank/DDBJ whole genome shotgun (WGS) entry which is preliminary data.</text>
</comment>
<reference evidence="2 3" key="1">
    <citation type="submission" date="2024-04" db="EMBL/GenBank/DDBJ databases">
        <authorList>
            <person name="Rising A."/>
            <person name="Reimegard J."/>
            <person name="Sonavane S."/>
            <person name="Akerstrom W."/>
            <person name="Nylinder S."/>
            <person name="Hedman E."/>
            <person name="Kallberg Y."/>
        </authorList>
    </citation>
    <scope>NUCLEOTIDE SEQUENCE [LARGE SCALE GENOMIC DNA]</scope>
</reference>
<organism evidence="2 3">
    <name type="scientific">Larinioides sclopetarius</name>
    <dbReference type="NCBI Taxonomy" id="280406"/>
    <lineage>
        <taxon>Eukaryota</taxon>
        <taxon>Metazoa</taxon>
        <taxon>Ecdysozoa</taxon>
        <taxon>Arthropoda</taxon>
        <taxon>Chelicerata</taxon>
        <taxon>Arachnida</taxon>
        <taxon>Araneae</taxon>
        <taxon>Araneomorphae</taxon>
        <taxon>Entelegynae</taxon>
        <taxon>Araneoidea</taxon>
        <taxon>Araneidae</taxon>
        <taxon>Larinioides</taxon>
    </lineage>
</organism>
<proteinExistence type="predicted"/>